<feature type="transmembrane region" description="Helical" evidence="10">
    <location>
        <begin position="105"/>
        <end position="124"/>
    </location>
</feature>
<dbReference type="PANTHER" id="PTHR36122">
    <property type="entry name" value="NICOTINAMIDE RIBOSIDE TRANSPORTER PNUC"/>
    <property type="match status" value="1"/>
</dbReference>
<dbReference type="Proteomes" id="UP000293874">
    <property type="component" value="Unassembled WGS sequence"/>
</dbReference>
<keyword evidence="5" id="KW-0813">Transport</keyword>
<keyword evidence="6" id="KW-1003">Cell membrane</keyword>
<evidence type="ECO:0000256" key="5">
    <source>
        <dbReference type="ARBA" id="ARBA00022448"/>
    </source>
</evidence>
<dbReference type="InterPro" id="IPR006419">
    <property type="entry name" value="NMN_transpt_PnuC"/>
</dbReference>
<keyword evidence="12" id="KW-1185">Reference proteome</keyword>
<protein>
    <recommendedName>
        <fullName evidence="4">Nicotinamide riboside transporter PnuC</fullName>
    </recommendedName>
</protein>
<dbReference type="RefSeq" id="WP_130544054.1">
    <property type="nucleotide sequence ID" value="NZ_CP042431.1"/>
</dbReference>
<dbReference type="Pfam" id="PF04973">
    <property type="entry name" value="NMN_transporter"/>
    <property type="match status" value="1"/>
</dbReference>
<evidence type="ECO:0000256" key="7">
    <source>
        <dbReference type="ARBA" id="ARBA00022692"/>
    </source>
</evidence>
<comment type="similarity">
    <text evidence="3">Belongs to the nicotinamide ribonucleoside (NR) uptake permease (TC 4.B.1) family.</text>
</comment>
<evidence type="ECO:0000256" key="3">
    <source>
        <dbReference type="ARBA" id="ARBA00006669"/>
    </source>
</evidence>
<evidence type="ECO:0000256" key="10">
    <source>
        <dbReference type="SAM" id="Phobius"/>
    </source>
</evidence>
<sequence>MNIQEWIRLLWQQIGETPLLQWIAVSLGVAEVLLARANKIWLYPAGIGATTLSVFILFEAGLYAECLLNGYYIVMSIYGWWYWVKKKDKPAVKVSFSNSQDWLTVLLIAGIGFAGLYLCLRYFTPSTVPVADAFVSATAWAGMWLLARRKVENWILLNISNAVAVPLLFHKQLPLYAGLTIFLFVIAVQGYFKWRKTARQNEKEDNFLMPSIE</sequence>
<proteinExistence type="inferred from homology"/>
<gene>
    <name evidence="11" type="ORF">EV199_5577</name>
</gene>
<evidence type="ECO:0000256" key="2">
    <source>
        <dbReference type="ARBA" id="ARBA00004651"/>
    </source>
</evidence>
<dbReference type="PANTHER" id="PTHR36122:SF2">
    <property type="entry name" value="NICOTINAMIDE RIBOSIDE TRANSPORTER PNUC"/>
    <property type="match status" value="1"/>
</dbReference>
<reference evidence="11 12" key="1">
    <citation type="submission" date="2019-02" db="EMBL/GenBank/DDBJ databases">
        <title>Genomic Encyclopedia of Type Strains, Phase IV (KMG-IV): sequencing the most valuable type-strain genomes for metagenomic binning, comparative biology and taxonomic classification.</title>
        <authorList>
            <person name="Goeker M."/>
        </authorList>
    </citation>
    <scope>NUCLEOTIDE SEQUENCE [LARGE SCALE GENOMIC DNA]</scope>
    <source>
        <strain evidence="11 12">DSM 18116</strain>
    </source>
</reference>
<comment type="caution">
    <text evidence="11">The sequence shown here is derived from an EMBL/GenBank/DDBJ whole genome shotgun (WGS) entry which is preliminary data.</text>
</comment>
<feature type="transmembrane region" description="Helical" evidence="10">
    <location>
        <begin position="42"/>
        <end position="62"/>
    </location>
</feature>
<keyword evidence="7 10" id="KW-0812">Transmembrane</keyword>
<evidence type="ECO:0000313" key="12">
    <source>
        <dbReference type="Proteomes" id="UP000293874"/>
    </source>
</evidence>
<evidence type="ECO:0000313" key="11">
    <source>
        <dbReference type="EMBL" id="RZS67191.1"/>
    </source>
</evidence>
<dbReference type="GO" id="GO:0034257">
    <property type="term" value="F:nicotinamide riboside transmembrane transporter activity"/>
    <property type="evidence" value="ECO:0007669"/>
    <property type="project" value="InterPro"/>
</dbReference>
<comment type="function">
    <text evidence="1">Required for nicotinamide riboside transport across the inner membrane.</text>
</comment>
<keyword evidence="8 10" id="KW-1133">Transmembrane helix</keyword>
<name>A0A4Q7MGE6_9BACT</name>
<dbReference type="AlphaFoldDB" id="A0A4Q7MGE6"/>
<accession>A0A4Q7MGE6</accession>
<dbReference type="NCBIfam" id="TIGR01528">
    <property type="entry name" value="NMN_trans_PnuC"/>
    <property type="match status" value="1"/>
</dbReference>
<evidence type="ECO:0000256" key="1">
    <source>
        <dbReference type="ARBA" id="ARBA00002672"/>
    </source>
</evidence>
<feature type="transmembrane region" description="Helical" evidence="10">
    <location>
        <begin position="175"/>
        <end position="194"/>
    </location>
</feature>
<feature type="transmembrane region" description="Helical" evidence="10">
    <location>
        <begin position="68"/>
        <end position="84"/>
    </location>
</feature>
<evidence type="ECO:0000256" key="8">
    <source>
        <dbReference type="ARBA" id="ARBA00022989"/>
    </source>
</evidence>
<evidence type="ECO:0000256" key="4">
    <source>
        <dbReference type="ARBA" id="ARBA00017522"/>
    </source>
</evidence>
<keyword evidence="9 10" id="KW-0472">Membrane</keyword>
<evidence type="ECO:0000256" key="9">
    <source>
        <dbReference type="ARBA" id="ARBA00023136"/>
    </source>
</evidence>
<organism evidence="11 12">
    <name type="scientific">Pseudobacter ginsenosidimutans</name>
    <dbReference type="NCBI Taxonomy" id="661488"/>
    <lineage>
        <taxon>Bacteria</taxon>
        <taxon>Pseudomonadati</taxon>
        <taxon>Bacteroidota</taxon>
        <taxon>Chitinophagia</taxon>
        <taxon>Chitinophagales</taxon>
        <taxon>Chitinophagaceae</taxon>
        <taxon>Pseudobacter</taxon>
    </lineage>
</organism>
<dbReference type="OrthoDB" id="9791248at2"/>
<evidence type="ECO:0000256" key="6">
    <source>
        <dbReference type="ARBA" id="ARBA00022475"/>
    </source>
</evidence>
<dbReference type="GO" id="GO:0005886">
    <property type="term" value="C:plasma membrane"/>
    <property type="evidence" value="ECO:0007669"/>
    <property type="project" value="UniProtKB-SubCell"/>
</dbReference>
<dbReference type="EMBL" id="SGXA01000004">
    <property type="protein sequence ID" value="RZS67191.1"/>
    <property type="molecule type" value="Genomic_DNA"/>
</dbReference>
<comment type="subcellular location">
    <subcellularLocation>
        <location evidence="2">Cell membrane</location>
        <topology evidence="2">Multi-pass membrane protein</topology>
    </subcellularLocation>
</comment>